<keyword evidence="3" id="KW-0964">Secreted</keyword>
<evidence type="ECO:0000259" key="6">
    <source>
        <dbReference type="Pfam" id="PF14772"/>
    </source>
</evidence>
<dbReference type="PANTHER" id="PTHR21066:SF9">
    <property type="entry name" value="ODORANT-BINDING PROTEIN 59A"/>
    <property type="match status" value="1"/>
</dbReference>
<dbReference type="InterPro" id="IPR036728">
    <property type="entry name" value="PBP_GOBP_sf"/>
</dbReference>
<dbReference type="InterPro" id="IPR006170">
    <property type="entry name" value="PBP/GOBP"/>
</dbReference>
<evidence type="ECO:0000313" key="8">
    <source>
        <dbReference type="Proteomes" id="UP001152799"/>
    </source>
</evidence>
<dbReference type="AlphaFoldDB" id="A0A9N9QPZ2"/>
<accession>A0A9N9QPZ2</accession>
<organism evidence="7 8">
    <name type="scientific">Ceutorhynchus assimilis</name>
    <name type="common">cabbage seed weevil</name>
    <dbReference type="NCBI Taxonomy" id="467358"/>
    <lineage>
        <taxon>Eukaryota</taxon>
        <taxon>Metazoa</taxon>
        <taxon>Ecdysozoa</taxon>
        <taxon>Arthropoda</taxon>
        <taxon>Hexapoda</taxon>
        <taxon>Insecta</taxon>
        <taxon>Pterygota</taxon>
        <taxon>Neoptera</taxon>
        <taxon>Endopterygota</taxon>
        <taxon>Coleoptera</taxon>
        <taxon>Polyphaga</taxon>
        <taxon>Cucujiformia</taxon>
        <taxon>Curculionidae</taxon>
        <taxon>Ceutorhynchinae</taxon>
        <taxon>Ceutorhynchus</taxon>
    </lineage>
</organism>
<protein>
    <recommendedName>
        <fullName evidence="6">Dynein regulatory complex protein 1/2 N-terminal domain-containing protein</fullName>
    </recommendedName>
</protein>
<dbReference type="EMBL" id="OU892280">
    <property type="protein sequence ID" value="CAG9767379.1"/>
    <property type="molecule type" value="Genomic_DNA"/>
</dbReference>
<evidence type="ECO:0000313" key="7">
    <source>
        <dbReference type="EMBL" id="CAG9767379.1"/>
    </source>
</evidence>
<feature type="coiled-coil region" evidence="4">
    <location>
        <begin position="100"/>
        <end position="138"/>
    </location>
</feature>
<dbReference type="InterPro" id="IPR039505">
    <property type="entry name" value="DRC1/2_N"/>
</dbReference>
<sequence>MGGKKKKSLANKLSKMSDEERARYLQHRAEVEEEAKKRKEQLIATFMKKKIKKEEAFSRLNMAKINQNWHQILRKIKVKQMKDEVEHLKRWIERVLEYKNQNQNDYIDNLQSQYQQELNELLDQAKREENSIAEKSNSEIDYLKTVSYGQEKQALKELRSSWELYSKQLYEIEYNALDCGISGLNNEQFKKVVTECVKDNKTLNRIWELTFSMSNEDDGPASSSEEEEVPVTKGIVNNMSDNKKMKSMMRMGHRFKRSRSSKMYNNDASIQRKYAISTSTTEKPIIATMSGKSEENDNNVANSDDICILQCIFEKLDMTDSNGLPDHKKFAAALVETASGREVRDFLQESTDECFQQMEQEESKNSCEHSSKLVMCLADMGKSNCEDWPAGNLPF</sequence>
<dbReference type="GO" id="GO:0005549">
    <property type="term" value="F:odorant binding"/>
    <property type="evidence" value="ECO:0007669"/>
    <property type="project" value="InterPro"/>
</dbReference>
<gene>
    <name evidence="7" type="ORF">CEUTPL_LOCUS7944</name>
</gene>
<dbReference type="OrthoDB" id="8194482at2759"/>
<evidence type="ECO:0000256" key="3">
    <source>
        <dbReference type="ARBA" id="ARBA00022525"/>
    </source>
</evidence>
<comment type="similarity">
    <text evidence="2">Belongs to the PBP/GOBP family.</text>
</comment>
<dbReference type="PANTHER" id="PTHR21066">
    <property type="entry name" value="ODORANT-BINDING PROTEIN 59A-RELATED"/>
    <property type="match status" value="1"/>
</dbReference>
<name>A0A9N9QPZ2_9CUCU</name>
<dbReference type="Pfam" id="PF01395">
    <property type="entry name" value="PBP_GOBP"/>
    <property type="match status" value="1"/>
</dbReference>
<dbReference type="GO" id="GO:0005576">
    <property type="term" value="C:extracellular region"/>
    <property type="evidence" value="ECO:0007669"/>
    <property type="project" value="UniProtKB-SubCell"/>
</dbReference>
<evidence type="ECO:0000256" key="5">
    <source>
        <dbReference type="SAM" id="MobiDB-lite"/>
    </source>
</evidence>
<feature type="region of interest" description="Disordered" evidence="5">
    <location>
        <begin position="1"/>
        <end position="21"/>
    </location>
</feature>
<reference evidence="7" key="1">
    <citation type="submission" date="2022-01" db="EMBL/GenBank/DDBJ databases">
        <authorList>
            <person name="King R."/>
        </authorList>
    </citation>
    <scope>NUCLEOTIDE SEQUENCE</scope>
</reference>
<keyword evidence="4" id="KW-0175">Coiled coil</keyword>
<evidence type="ECO:0000256" key="4">
    <source>
        <dbReference type="SAM" id="Coils"/>
    </source>
</evidence>
<dbReference type="Proteomes" id="UP001152799">
    <property type="component" value="Chromosome 4"/>
</dbReference>
<dbReference type="SUPFAM" id="SSF47565">
    <property type="entry name" value="Insect pheromone/odorant-binding proteins"/>
    <property type="match status" value="1"/>
</dbReference>
<evidence type="ECO:0000256" key="2">
    <source>
        <dbReference type="ARBA" id="ARBA00008098"/>
    </source>
</evidence>
<keyword evidence="8" id="KW-1185">Reference proteome</keyword>
<proteinExistence type="inferred from homology"/>
<comment type="subcellular location">
    <subcellularLocation>
        <location evidence="1">Secreted</location>
    </subcellularLocation>
</comment>
<dbReference type="Pfam" id="PF14772">
    <property type="entry name" value="NYD-SP28"/>
    <property type="match status" value="1"/>
</dbReference>
<evidence type="ECO:0000256" key="1">
    <source>
        <dbReference type="ARBA" id="ARBA00004613"/>
    </source>
</evidence>
<dbReference type="Gene3D" id="1.10.238.20">
    <property type="entry name" value="Pheromone/general odorant binding protein domain"/>
    <property type="match status" value="1"/>
</dbReference>
<feature type="domain" description="Dynein regulatory complex protein 1/2 N-terminal" evidence="6">
    <location>
        <begin position="27"/>
        <end position="124"/>
    </location>
</feature>
<dbReference type="InterPro" id="IPR052295">
    <property type="entry name" value="Odorant-binding_protein"/>
</dbReference>